<dbReference type="AlphaFoldDB" id="A0A947D8Q6"/>
<dbReference type="Proteomes" id="UP000766595">
    <property type="component" value="Unassembled WGS sequence"/>
</dbReference>
<dbReference type="NCBIfam" id="TIGR01552">
    <property type="entry name" value="phd_fam"/>
    <property type="match status" value="1"/>
</dbReference>
<gene>
    <name evidence="2" type="ORF">KL771_26660</name>
</gene>
<evidence type="ECO:0000313" key="2">
    <source>
        <dbReference type="EMBL" id="MBT9293071.1"/>
    </source>
</evidence>
<accession>A0A947D8Q6</accession>
<reference evidence="2 3" key="1">
    <citation type="submission" date="2021-06" db="EMBL/GenBank/DDBJ databases">
        <authorList>
            <person name="Grouzdev D.S."/>
            <person name="Koziaeva V."/>
        </authorList>
    </citation>
    <scope>NUCLEOTIDE SEQUENCE [LARGE SCALE GENOMIC DNA]</scope>
    <source>
        <strain evidence="2 3">22</strain>
    </source>
</reference>
<organism evidence="2 3">
    <name type="scientific">Prosthecodimorpha staleyi</name>
    <dbReference type="NCBI Taxonomy" id="2840188"/>
    <lineage>
        <taxon>Bacteria</taxon>
        <taxon>Pseudomonadati</taxon>
        <taxon>Pseudomonadota</taxon>
        <taxon>Alphaproteobacteria</taxon>
        <taxon>Hyphomicrobiales</taxon>
        <taxon>Ancalomicrobiaceae</taxon>
        <taxon>Prosthecodimorpha</taxon>
    </lineage>
</organism>
<evidence type="ECO:0000256" key="1">
    <source>
        <dbReference type="ARBA" id="ARBA00009981"/>
    </source>
</evidence>
<proteinExistence type="inferred from homology"/>
<dbReference type="EMBL" id="JAHHZF010000019">
    <property type="protein sequence ID" value="MBT9293071.1"/>
    <property type="molecule type" value="Genomic_DNA"/>
</dbReference>
<protein>
    <submittedName>
        <fullName evidence="2">Type II toxin-antitoxin system prevent-host-death family antitoxin</fullName>
    </submittedName>
</protein>
<comment type="similarity">
    <text evidence="1">Belongs to the phD/YefM antitoxin family.</text>
</comment>
<comment type="caution">
    <text evidence="2">The sequence shown here is derived from an EMBL/GenBank/DDBJ whole genome shotgun (WGS) entry which is preliminary data.</text>
</comment>
<dbReference type="SUPFAM" id="SSF143120">
    <property type="entry name" value="YefM-like"/>
    <property type="match status" value="1"/>
</dbReference>
<dbReference type="InterPro" id="IPR036165">
    <property type="entry name" value="YefM-like_sf"/>
</dbReference>
<name>A0A947D8Q6_9HYPH</name>
<evidence type="ECO:0000313" key="3">
    <source>
        <dbReference type="Proteomes" id="UP000766595"/>
    </source>
</evidence>
<sequence length="80" mass="8539">MNVTVQDMKANLAEILRRAAEGKEIRVTLDGGPYVRIAPDPGAAAAASTGSLPRVGALKGQIRMAEDFDVLGPEWDAYVR</sequence>
<dbReference type="Gene3D" id="3.40.1620.10">
    <property type="entry name" value="YefM-like domain"/>
    <property type="match status" value="1"/>
</dbReference>
<dbReference type="RefSeq" id="WP_261971568.1">
    <property type="nucleotide sequence ID" value="NZ_JAHHZF010000019.1"/>
</dbReference>
<keyword evidence="3" id="KW-1185">Reference proteome</keyword>